<feature type="region of interest" description="Disordered" evidence="1">
    <location>
        <begin position="1"/>
        <end position="46"/>
    </location>
</feature>
<feature type="compositionally biased region" description="Basic and acidic residues" evidence="1">
    <location>
        <begin position="13"/>
        <end position="38"/>
    </location>
</feature>
<dbReference type="RefSeq" id="WP_196099559.1">
    <property type="nucleotide sequence ID" value="NZ_CP064939.1"/>
</dbReference>
<name>A0A7S9PZ85_9SPHI</name>
<dbReference type="EMBL" id="CP064939">
    <property type="protein sequence ID" value="QPH40103.1"/>
    <property type="molecule type" value="Genomic_DNA"/>
</dbReference>
<proteinExistence type="predicted"/>
<keyword evidence="3" id="KW-1185">Reference proteome</keyword>
<sequence length="46" mass="5414">MEQIQAIKPGPKPKKDNGQDDKRRRVLPETKPKHPDLKPHKHRPKD</sequence>
<dbReference type="KEGG" id="pex:IZT61_02110"/>
<reference evidence="2 3" key="1">
    <citation type="submission" date="2020-11" db="EMBL/GenBank/DDBJ databases">
        <title>Pedobacter endophytica, an endophytic bacteria isolated form Carex pumila.</title>
        <authorList>
            <person name="Peng Y."/>
            <person name="Jiang L."/>
            <person name="Lee J."/>
        </authorList>
    </citation>
    <scope>NUCLEOTIDE SEQUENCE [LARGE SCALE GENOMIC DNA]</scope>
    <source>
        <strain evidence="2 3">JBR3-12</strain>
    </source>
</reference>
<dbReference type="AlphaFoldDB" id="A0A7S9PZ85"/>
<organism evidence="2 3">
    <name type="scientific">Pedobacter endophyticus</name>
    <dbReference type="NCBI Taxonomy" id="2789740"/>
    <lineage>
        <taxon>Bacteria</taxon>
        <taxon>Pseudomonadati</taxon>
        <taxon>Bacteroidota</taxon>
        <taxon>Sphingobacteriia</taxon>
        <taxon>Sphingobacteriales</taxon>
        <taxon>Sphingobacteriaceae</taxon>
        <taxon>Pedobacter</taxon>
    </lineage>
</organism>
<evidence type="ECO:0000313" key="2">
    <source>
        <dbReference type="EMBL" id="QPH40103.1"/>
    </source>
</evidence>
<protein>
    <submittedName>
        <fullName evidence="2">Uncharacterized protein</fullName>
    </submittedName>
</protein>
<accession>A0A7S9PZ85</accession>
<gene>
    <name evidence="2" type="ORF">IZT61_02110</name>
</gene>
<dbReference type="Proteomes" id="UP000594759">
    <property type="component" value="Chromosome"/>
</dbReference>
<evidence type="ECO:0000313" key="3">
    <source>
        <dbReference type="Proteomes" id="UP000594759"/>
    </source>
</evidence>
<evidence type="ECO:0000256" key="1">
    <source>
        <dbReference type="SAM" id="MobiDB-lite"/>
    </source>
</evidence>